<evidence type="ECO:0000259" key="1">
    <source>
        <dbReference type="Pfam" id="PF05050"/>
    </source>
</evidence>
<dbReference type="EMBL" id="UZAH01030442">
    <property type="protein sequence ID" value="VDP10581.1"/>
    <property type="molecule type" value="Genomic_DNA"/>
</dbReference>
<dbReference type="PANTHER" id="PTHR22989:SF5">
    <property type="entry name" value="METHYLTRANSFERASE FKBM DOMAIN-CONTAINING PROTEIN"/>
    <property type="match status" value="1"/>
</dbReference>
<dbReference type="Proteomes" id="UP000050761">
    <property type="component" value="Unassembled WGS sequence"/>
</dbReference>
<dbReference type="InterPro" id="IPR006342">
    <property type="entry name" value="FkbM_mtfrase"/>
</dbReference>
<reference evidence="4" key="2">
    <citation type="submission" date="2019-09" db="UniProtKB">
        <authorList>
            <consortium name="WormBaseParasite"/>
        </authorList>
    </citation>
    <scope>IDENTIFICATION</scope>
</reference>
<accession>A0A183G896</accession>
<dbReference type="Pfam" id="PF05050">
    <property type="entry name" value="Methyltransf_21"/>
    <property type="match status" value="1"/>
</dbReference>
<dbReference type="OrthoDB" id="5775722at2759"/>
<dbReference type="WBParaSite" id="HPBE_0001807301-mRNA-1">
    <property type="protein sequence ID" value="HPBE_0001807301-mRNA-1"/>
    <property type="gene ID" value="HPBE_0001807301"/>
</dbReference>
<keyword evidence="3" id="KW-1185">Reference proteome</keyword>
<protein>
    <submittedName>
        <fullName evidence="4">Methyltransf_21 domain-containing protein</fullName>
    </submittedName>
</protein>
<dbReference type="PANTHER" id="PTHR22989">
    <property type="entry name" value="UNCHARACTERIZED DUF13 C.ELEGANS"/>
    <property type="match status" value="1"/>
</dbReference>
<sequence>MQLWGNLWKGVKLCEKLPFMVDLKIEDFHNSDETKRHIPSRQTEPSVIVTLGIGQDTRAEEALRKVLPAGSLFYGADPIQDVNEQLYSKFGTYFPFAVGAYSKISKASVLINSEPIFLQDFRQRNNTYYLASYVDRTVVHIDLVYFLNDIIGRKVYDDLWIDAEGAEYDMFPYFYKGGKLDQYDITLCQFNLEVHDPDDEKKEMFRKFIFEILKDGRYAFFRPVQGRHIRLYFLNFVNPHCVSKYIFRSPIVDQFGKF</sequence>
<dbReference type="AlphaFoldDB" id="A0A183G896"/>
<reference evidence="2 3" key="1">
    <citation type="submission" date="2018-11" db="EMBL/GenBank/DDBJ databases">
        <authorList>
            <consortium name="Pathogen Informatics"/>
        </authorList>
    </citation>
    <scope>NUCLEOTIDE SEQUENCE [LARGE SCALE GENOMIC DNA]</scope>
</reference>
<gene>
    <name evidence="2" type="ORF">HPBE_LOCUS18072</name>
</gene>
<accession>A0A3P8AJ51</accession>
<evidence type="ECO:0000313" key="4">
    <source>
        <dbReference type="WBParaSite" id="HPBE_0001807301-mRNA-1"/>
    </source>
</evidence>
<evidence type="ECO:0000313" key="3">
    <source>
        <dbReference type="Proteomes" id="UP000050761"/>
    </source>
</evidence>
<proteinExistence type="predicted"/>
<organism evidence="3 4">
    <name type="scientific">Heligmosomoides polygyrus</name>
    <name type="common">Parasitic roundworm</name>
    <dbReference type="NCBI Taxonomy" id="6339"/>
    <lineage>
        <taxon>Eukaryota</taxon>
        <taxon>Metazoa</taxon>
        <taxon>Ecdysozoa</taxon>
        <taxon>Nematoda</taxon>
        <taxon>Chromadorea</taxon>
        <taxon>Rhabditida</taxon>
        <taxon>Rhabditina</taxon>
        <taxon>Rhabditomorpha</taxon>
        <taxon>Strongyloidea</taxon>
        <taxon>Heligmosomidae</taxon>
        <taxon>Heligmosomoides</taxon>
    </lineage>
</organism>
<evidence type="ECO:0000313" key="2">
    <source>
        <dbReference type="EMBL" id="VDP10581.1"/>
    </source>
</evidence>
<feature type="domain" description="Methyltransferase FkbM" evidence="1">
    <location>
        <begin position="47"/>
        <end position="215"/>
    </location>
</feature>
<name>A0A183G896_HELPZ</name>